<feature type="region of interest" description="Disordered" evidence="1">
    <location>
        <begin position="142"/>
        <end position="171"/>
    </location>
</feature>
<dbReference type="PANTHER" id="PTHR31064">
    <property type="entry name" value="POTASSIUM TRANSPORT PROTEIN DDB_G0292412-RELATED"/>
    <property type="match status" value="1"/>
</dbReference>
<organism evidence="2 3">
    <name type="scientific">Hermanssonia centrifuga</name>
    <dbReference type="NCBI Taxonomy" id="98765"/>
    <lineage>
        <taxon>Eukaryota</taxon>
        <taxon>Fungi</taxon>
        <taxon>Dikarya</taxon>
        <taxon>Basidiomycota</taxon>
        <taxon>Agaricomycotina</taxon>
        <taxon>Agaricomycetes</taxon>
        <taxon>Polyporales</taxon>
        <taxon>Meruliaceae</taxon>
        <taxon>Hermanssonia</taxon>
    </lineage>
</organism>
<sequence length="249" mass="28134">MPLIASGIFYASNGTNRVSYIDALFNCVSAVTVCGLATLDLSGLTIWQQVILFLLMCMGSPVRQPLVYTRIYTYSCDQVVVSWVMVYVRREIFADKFRHIVEAEMSRRVSEKVHAPVEVKVLPWWKKATRIVSRAFSKPQSRSSTVAEARHSTESSHERGRPLTSSRLRPEMIRRMDDAPKLVNPSGYISEGHSPNLSRQVTAHTPDQHRPGSTEIESTTRSISDETDMELEREILGMRNSEDSTTQAK</sequence>
<dbReference type="InterPro" id="IPR051143">
    <property type="entry name" value="TrkH_K-transport"/>
</dbReference>
<feature type="region of interest" description="Disordered" evidence="1">
    <location>
        <begin position="184"/>
        <end position="223"/>
    </location>
</feature>
<dbReference type="GO" id="GO:0030007">
    <property type="term" value="P:intracellular potassium ion homeostasis"/>
    <property type="evidence" value="ECO:0007669"/>
    <property type="project" value="TreeGrafter"/>
</dbReference>
<accession>A0A2R6NK13</accession>
<dbReference type="OrthoDB" id="9999863at2759"/>
<name>A0A2R6NK13_9APHY</name>
<proteinExistence type="predicted"/>
<dbReference type="AlphaFoldDB" id="A0A2R6NK13"/>
<dbReference type="GO" id="GO:0005886">
    <property type="term" value="C:plasma membrane"/>
    <property type="evidence" value="ECO:0007669"/>
    <property type="project" value="TreeGrafter"/>
</dbReference>
<feature type="compositionally biased region" description="Low complexity" evidence="1">
    <location>
        <begin position="213"/>
        <end position="222"/>
    </location>
</feature>
<evidence type="ECO:0000313" key="2">
    <source>
        <dbReference type="EMBL" id="PSR72724.1"/>
    </source>
</evidence>
<gene>
    <name evidence="2" type="ORF">PHLCEN_2v11419</name>
</gene>
<evidence type="ECO:0000256" key="1">
    <source>
        <dbReference type="SAM" id="MobiDB-lite"/>
    </source>
</evidence>
<dbReference type="GO" id="GO:1990573">
    <property type="term" value="P:potassium ion import across plasma membrane"/>
    <property type="evidence" value="ECO:0007669"/>
    <property type="project" value="TreeGrafter"/>
</dbReference>
<reference evidence="2 3" key="1">
    <citation type="submission" date="2018-02" db="EMBL/GenBank/DDBJ databases">
        <title>Genome sequence of the basidiomycete white-rot fungus Phlebia centrifuga.</title>
        <authorList>
            <person name="Granchi Z."/>
            <person name="Peng M."/>
            <person name="de Vries R.P."/>
            <person name="Hilden K."/>
            <person name="Makela M.R."/>
            <person name="Grigoriev I."/>
            <person name="Riley R."/>
        </authorList>
    </citation>
    <scope>NUCLEOTIDE SEQUENCE [LARGE SCALE GENOMIC DNA]</scope>
    <source>
        <strain evidence="2 3">FBCC195</strain>
    </source>
</reference>
<keyword evidence="3" id="KW-1185">Reference proteome</keyword>
<dbReference type="GO" id="GO:0140107">
    <property type="term" value="F:high-affinity potassium ion transmembrane transporter activity"/>
    <property type="evidence" value="ECO:0007669"/>
    <property type="project" value="TreeGrafter"/>
</dbReference>
<protein>
    <submittedName>
        <fullName evidence="2">Uncharacterized protein</fullName>
    </submittedName>
</protein>
<evidence type="ECO:0000313" key="3">
    <source>
        <dbReference type="Proteomes" id="UP000186601"/>
    </source>
</evidence>
<feature type="compositionally biased region" description="Basic and acidic residues" evidence="1">
    <location>
        <begin position="148"/>
        <end position="161"/>
    </location>
</feature>
<feature type="compositionally biased region" description="Polar residues" evidence="1">
    <location>
        <begin position="193"/>
        <end position="205"/>
    </location>
</feature>
<dbReference type="Proteomes" id="UP000186601">
    <property type="component" value="Unassembled WGS sequence"/>
</dbReference>
<dbReference type="EMBL" id="MLYV02001139">
    <property type="protein sequence ID" value="PSR72724.1"/>
    <property type="molecule type" value="Genomic_DNA"/>
</dbReference>
<dbReference type="STRING" id="98765.A0A2R6NK13"/>
<comment type="caution">
    <text evidence="2">The sequence shown here is derived from an EMBL/GenBank/DDBJ whole genome shotgun (WGS) entry which is preliminary data.</text>
</comment>
<dbReference type="PANTHER" id="PTHR31064:SF30">
    <property type="entry name" value="HIGH-AFFINITY POTASSIUM TRANSPORT PROTEIN-RELATED"/>
    <property type="match status" value="1"/>
</dbReference>